<keyword evidence="9" id="KW-1185">Reference proteome</keyword>
<evidence type="ECO:0000256" key="2">
    <source>
        <dbReference type="ARBA" id="ARBA00018132"/>
    </source>
</evidence>
<feature type="domain" description="FUZ/MON1/HPS1 second Longin" evidence="6">
    <location>
        <begin position="310"/>
        <end position="405"/>
    </location>
</feature>
<protein>
    <recommendedName>
        <fullName evidence="2 3">Vacuolar fusion protein MON1</fullName>
    </recommendedName>
</protein>
<dbReference type="Proteomes" id="UP001527925">
    <property type="component" value="Unassembled WGS sequence"/>
</dbReference>
<evidence type="ECO:0000256" key="3">
    <source>
        <dbReference type="RuleBase" id="RU367048"/>
    </source>
</evidence>
<keyword evidence="3" id="KW-0653">Protein transport</keyword>
<dbReference type="EMBL" id="JADGIZ020000033">
    <property type="protein sequence ID" value="KAL2914445.1"/>
    <property type="molecule type" value="Genomic_DNA"/>
</dbReference>
<evidence type="ECO:0000259" key="5">
    <source>
        <dbReference type="Pfam" id="PF19036"/>
    </source>
</evidence>
<feature type="compositionally biased region" description="Low complexity" evidence="4">
    <location>
        <begin position="1"/>
        <end position="31"/>
    </location>
</feature>
<organism evidence="8 9">
    <name type="scientific">Polyrhizophydium stewartii</name>
    <dbReference type="NCBI Taxonomy" id="2732419"/>
    <lineage>
        <taxon>Eukaryota</taxon>
        <taxon>Fungi</taxon>
        <taxon>Fungi incertae sedis</taxon>
        <taxon>Chytridiomycota</taxon>
        <taxon>Chytridiomycota incertae sedis</taxon>
        <taxon>Chytridiomycetes</taxon>
        <taxon>Rhizophydiales</taxon>
        <taxon>Rhizophydiales incertae sedis</taxon>
        <taxon>Polyrhizophydium</taxon>
    </lineage>
</organism>
<dbReference type="PANTHER" id="PTHR13027">
    <property type="entry name" value="SAND PROTEIN-RELATED"/>
    <property type="match status" value="1"/>
</dbReference>
<evidence type="ECO:0000313" key="8">
    <source>
        <dbReference type="EMBL" id="KAL2914445.1"/>
    </source>
</evidence>
<gene>
    <name evidence="8" type="primary">MON1</name>
    <name evidence="8" type="ORF">HK105_206012</name>
</gene>
<dbReference type="InterPro" id="IPR043971">
    <property type="entry name" value="FUZ/MON1/HPS1_longin_2"/>
</dbReference>
<accession>A0ABR4N4I7</accession>
<dbReference type="Pfam" id="PF19037">
    <property type="entry name" value="Fuz_longin_2"/>
    <property type="match status" value="1"/>
</dbReference>
<feature type="domain" description="FUZ/MON1/HPS1 third Longin" evidence="7">
    <location>
        <begin position="436"/>
        <end position="533"/>
    </location>
</feature>
<dbReference type="Pfam" id="PF19036">
    <property type="entry name" value="Fuz_longin_1"/>
    <property type="match status" value="1"/>
</dbReference>
<dbReference type="Pfam" id="PF19038">
    <property type="entry name" value="Fuz_longin_3"/>
    <property type="match status" value="1"/>
</dbReference>
<comment type="subcellular location">
    <subcellularLocation>
        <location evidence="3">Endosome</location>
        <location evidence="3">Multivesicular body membrane</location>
        <topology evidence="3">Peripheral membrane protein</topology>
    </subcellularLocation>
    <subcellularLocation>
        <location evidence="1 3">Prevacuolar compartment membrane</location>
        <topology evidence="1 3">Peripheral membrane protein</topology>
    </subcellularLocation>
    <subcellularLocation>
        <location evidence="3">Vacuole membrane</location>
        <topology evidence="3">Peripheral membrane protein</topology>
    </subcellularLocation>
</comment>
<reference evidence="8 9" key="1">
    <citation type="submission" date="2023-09" db="EMBL/GenBank/DDBJ databases">
        <title>Pangenome analysis of Batrachochytrium dendrobatidis and related Chytrids.</title>
        <authorList>
            <person name="Yacoub M.N."/>
            <person name="Stajich J.E."/>
            <person name="James T.Y."/>
        </authorList>
    </citation>
    <scope>NUCLEOTIDE SEQUENCE [LARGE SCALE GENOMIC DNA]</scope>
    <source>
        <strain evidence="8 9">JEL0888</strain>
    </source>
</reference>
<dbReference type="InterPro" id="IPR004353">
    <property type="entry name" value="Mon1"/>
</dbReference>
<keyword evidence="3" id="KW-0967">Endosome</keyword>
<evidence type="ECO:0000313" key="9">
    <source>
        <dbReference type="Proteomes" id="UP001527925"/>
    </source>
</evidence>
<sequence length="547" mass="59640">MDGRPAAAAAATPAAAAAASAASATSGPARAGEAEQARPASNEYPVEDAARLLGDCAVCSDSDDDGDVGSDGDGASPGADQDERHLAAASESATGLVAAREATRSALSLLEEDALPSNRGGYQRKHGNQGPNSPLWRAHKKHFFILSAAGKPIYTRYGDETKLSSFIGVIHALISFYAEDDDALRSMRAGGHLFVFVTKGPLYLVAVSCTGESEIQARDVPPAPLRRQLSILYDQITLTLTSTQLHRIFEQRVNYDLRNLLAGTEIFMDSLCKSFQRNAGLFLESTWCLRMPARMRDRISRTLVDAAPPKQLLFGLLFAGDKLVTFLRPRNYTIHPSDVSLLLNMILSSSAFRTVESWTPVCLPQFNNRGFLHAYVCFLSADVCLALLSAEKDAFFALSAYKRAVLDAFESADLVATLEDAMRAGPYSVLELGIPGLRSFLYRSKLLGQYTEPIPVSPYSHSQDRKRLLRLFQHAHEICQRRPVPSKFVCFATSHETVVTGSSETFAAFGPLVPKDTALAAMAELDRWIRRNEDTLFMTQSASLTMS</sequence>
<comment type="function">
    <text evidence="3">Required for multiple vacuole delivery pathways including the cytoplasm to vacuole transport (Cvt), autophagy, pexophagy and endocytosis.</text>
</comment>
<name>A0ABR4N4I7_9FUNG</name>
<evidence type="ECO:0000259" key="7">
    <source>
        <dbReference type="Pfam" id="PF19038"/>
    </source>
</evidence>
<proteinExistence type="inferred from homology"/>
<dbReference type="InterPro" id="IPR043972">
    <property type="entry name" value="FUZ/MON1/HPS1_longin_1"/>
</dbReference>
<keyword evidence="3" id="KW-0472">Membrane</keyword>
<evidence type="ECO:0000256" key="1">
    <source>
        <dbReference type="ARBA" id="ARBA00004380"/>
    </source>
</evidence>
<keyword evidence="3" id="KW-0813">Transport</keyword>
<comment type="caution">
    <text evidence="8">The sequence shown here is derived from an EMBL/GenBank/DDBJ whole genome shotgun (WGS) entry which is preliminary data.</text>
</comment>
<comment type="similarity">
    <text evidence="3">Belongs to the MON1/SAND family.</text>
</comment>
<keyword evidence="3" id="KW-0926">Vacuole</keyword>
<dbReference type="PRINTS" id="PR01546">
    <property type="entry name" value="YEAST73DUF"/>
</dbReference>
<feature type="region of interest" description="Disordered" evidence="4">
    <location>
        <begin position="1"/>
        <end position="46"/>
    </location>
</feature>
<evidence type="ECO:0000259" key="6">
    <source>
        <dbReference type="Pfam" id="PF19037"/>
    </source>
</evidence>
<dbReference type="InterPro" id="IPR043970">
    <property type="entry name" value="FUZ/MON1/HPS1_longin_3"/>
</dbReference>
<feature type="domain" description="FUZ/MON1/HPS1 first Longin" evidence="5">
    <location>
        <begin position="141"/>
        <end position="271"/>
    </location>
</feature>
<evidence type="ECO:0000256" key="4">
    <source>
        <dbReference type="SAM" id="MobiDB-lite"/>
    </source>
</evidence>
<keyword evidence="3" id="KW-0072">Autophagy</keyword>
<feature type="region of interest" description="Disordered" evidence="4">
    <location>
        <begin position="62"/>
        <end position="93"/>
    </location>
</feature>
<dbReference type="PANTHER" id="PTHR13027:SF7">
    <property type="entry name" value="VACUOLAR FUSION PROTEIN MON1 HOMOLOG"/>
    <property type="match status" value="1"/>
</dbReference>